<dbReference type="GO" id="GO:0005654">
    <property type="term" value="C:nucleoplasm"/>
    <property type="evidence" value="ECO:0007669"/>
    <property type="project" value="TreeGrafter"/>
</dbReference>
<feature type="compositionally biased region" description="Acidic residues" evidence="4">
    <location>
        <begin position="126"/>
        <end position="135"/>
    </location>
</feature>
<feature type="compositionally biased region" description="Acidic residues" evidence="4">
    <location>
        <begin position="73"/>
        <end position="83"/>
    </location>
</feature>
<dbReference type="SMART" id="SM00326">
    <property type="entry name" value="SH3"/>
    <property type="match status" value="1"/>
</dbReference>
<keyword evidence="8" id="KW-1185">Reference proteome</keyword>
<dbReference type="InterPro" id="IPR036028">
    <property type="entry name" value="SH3-like_dom_sf"/>
</dbReference>
<accession>A0AA86RB86</accession>
<gene>
    <name evidence="7" type="ORF">HINF_LOCUS37960</name>
    <name evidence="6" type="ORF">HINF_LOCUS62451</name>
</gene>
<dbReference type="PANTHER" id="PTHR14206">
    <property type="entry name" value="BRAIN-SPECIFIC ANGIOGENESIS INHIBITOR 1-ASSOCIATED PROTEIN 2"/>
    <property type="match status" value="1"/>
</dbReference>
<dbReference type="InterPro" id="IPR001452">
    <property type="entry name" value="SH3_domain"/>
</dbReference>
<keyword evidence="3" id="KW-0175">Coiled coil</keyword>
<dbReference type="GO" id="GO:0005829">
    <property type="term" value="C:cytosol"/>
    <property type="evidence" value="ECO:0007669"/>
    <property type="project" value="TreeGrafter"/>
</dbReference>
<evidence type="ECO:0000313" key="7">
    <source>
        <dbReference type="EMBL" id="CAL6039659.1"/>
    </source>
</evidence>
<sequence>MSIIQYRKALKAYAKQRPDMIDLAVGDVLEVLQNAANGWSKGRNTRTNASGWFPFAMTQEIPKPGAAAKAEESSEYYESESEEEAKPTPKQATAVQKQPVAAVAPSPRVSQPQAKQQQQPIKKEEAEESYEEESDTDAKPNGEPNQASMNEITANKRKIERFNLKIVEIQKQLARLKAGEIPIIDLDISLKEQEALIKEENAELLEIVSSLEQQIKDSQKLELEAKSQQQQMIKQIQTFEKQQEQVLEFEQEKALLNQNFQEKLKEKDVQLQKLEATINMSSFQSEIDYKRIKQECISLLRERDKVAAESEKKEAETGGKQLVVTKRKISKAKLAQMDKM</sequence>
<dbReference type="GO" id="GO:0030838">
    <property type="term" value="P:positive regulation of actin filament polymerization"/>
    <property type="evidence" value="ECO:0007669"/>
    <property type="project" value="TreeGrafter"/>
</dbReference>
<dbReference type="GO" id="GO:0051017">
    <property type="term" value="P:actin filament bundle assembly"/>
    <property type="evidence" value="ECO:0007669"/>
    <property type="project" value="TreeGrafter"/>
</dbReference>
<dbReference type="EMBL" id="CAXDID020000143">
    <property type="protein sequence ID" value="CAL6039659.1"/>
    <property type="molecule type" value="Genomic_DNA"/>
</dbReference>
<reference evidence="6" key="1">
    <citation type="submission" date="2023-06" db="EMBL/GenBank/DDBJ databases">
        <authorList>
            <person name="Kurt Z."/>
        </authorList>
    </citation>
    <scope>NUCLEOTIDE SEQUENCE</scope>
</reference>
<dbReference type="Gene3D" id="2.30.30.40">
    <property type="entry name" value="SH3 Domains"/>
    <property type="match status" value="1"/>
</dbReference>
<feature type="coiled-coil region" evidence="3">
    <location>
        <begin position="159"/>
        <end position="277"/>
    </location>
</feature>
<organism evidence="6">
    <name type="scientific">Hexamita inflata</name>
    <dbReference type="NCBI Taxonomy" id="28002"/>
    <lineage>
        <taxon>Eukaryota</taxon>
        <taxon>Metamonada</taxon>
        <taxon>Diplomonadida</taxon>
        <taxon>Hexamitidae</taxon>
        <taxon>Hexamitinae</taxon>
        <taxon>Hexamita</taxon>
    </lineage>
</organism>
<dbReference type="EMBL" id="CATOUU010001155">
    <property type="protein sequence ID" value="CAI9974806.1"/>
    <property type="molecule type" value="Genomic_DNA"/>
</dbReference>
<dbReference type="PANTHER" id="PTHR14206:SF7">
    <property type="entry name" value="INSULIN RECEPTOR SUBSTRATE 53 KDA, ISOFORM A"/>
    <property type="match status" value="1"/>
</dbReference>
<evidence type="ECO:0000313" key="8">
    <source>
        <dbReference type="Proteomes" id="UP001642409"/>
    </source>
</evidence>
<dbReference type="InterPro" id="IPR027681">
    <property type="entry name" value="IRSp53/IRTKS/Pinkbar"/>
</dbReference>
<evidence type="ECO:0000256" key="1">
    <source>
        <dbReference type="ARBA" id="ARBA00022443"/>
    </source>
</evidence>
<dbReference type="GO" id="GO:0051764">
    <property type="term" value="P:actin crosslink formation"/>
    <property type="evidence" value="ECO:0007669"/>
    <property type="project" value="TreeGrafter"/>
</dbReference>
<protein>
    <submittedName>
        <fullName evidence="6">SH3 domain-containing protein</fullName>
    </submittedName>
    <submittedName>
        <fullName evidence="7">SH3_domain-containing protein</fullName>
    </submittedName>
</protein>
<evidence type="ECO:0000256" key="3">
    <source>
        <dbReference type="SAM" id="Coils"/>
    </source>
</evidence>
<feature type="region of interest" description="Disordered" evidence="4">
    <location>
        <begin position="64"/>
        <end position="148"/>
    </location>
</feature>
<evidence type="ECO:0000313" key="6">
    <source>
        <dbReference type="EMBL" id="CAI9974806.1"/>
    </source>
</evidence>
<dbReference type="AlphaFoldDB" id="A0AA86RB86"/>
<comment type="caution">
    <text evidence="6">The sequence shown here is derived from an EMBL/GenBank/DDBJ whole genome shotgun (WGS) entry which is preliminary data.</text>
</comment>
<dbReference type="Proteomes" id="UP001642409">
    <property type="component" value="Unassembled WGS sequence"/>
</dbReference>
<evidence type="ECO:0000256" key="2">
    <source>
        <dbReference type="PROSITE-ProRule" id="PRU00192"/>
    </source>
</evidence>
<reference evidence="7 8" key="2">
    <citation type="submission" date="2024-07" db="EMBL/GenBank/DDBJ databases">
        <authorList>
            <person name="Akdeniz Z."/>
        </authorList>
    </citation>
    <scope>NUCLEOTIDE SEQUENCE [LARGE SCALE GENOMIC DNA]</scope>
</reference>
<proteinExistence type="predicted"/>
<feature type="domain" description="SH3" evidence="5">
    <location>
        <begin position="2"/>
        <end position="63"/>
    </location>
</feature>
<name>A0AA86RB86_9EUKA</name>
<evidence type="ECO:0000259" key="5">
    <source>
        <dbReference type="PROSITE" id="PS50002"/>
    </source>
</evidence>
<dbReference type="Pfam" id="PF00018">
    <property type="entry name" value="SH3_1"/>
    <property type="match status" value="1"/>
</dbReference>
<feature type="compositionally biased region" description="Low complexity" evidence="4">
    <location>
        <begin position="91"/>
        <end position="120"/>
    </location>
</feature>
<dbReference type="PROSITE" id="PS50002">
    <property type="entry name" value="SH3"/>
    <property type="match status" value="1"/>
</dbReference>
<keyword evidence="1 2" id="KW-0728">SH3 domain</keyword>
<dbReference type="SUPFAM" id="SSF50044">
    <property type="entry name" value="SH3-domain"/>
    <property type="match status" value="1"/>
</dbReference>
<evidence type="ECO:0000256" key="4">
    <source>
        <dbReference type="SAM" id="MobiDB-lite"/>
    </source>
</evidence>